<dbReference type="Pfam" id="PF03372">
    <property type="entry name" value="Exo_endo_phos"/>
    <property type="match status" value="1"/>
</dbReference>
<dbReference type="InterPro" id="IPR036691">
    <property type="entry name" value="Endo/exonu/phosph_ase_sf"/>
</dbReference>
<sequence length="320" mass="37229">MAWNCRGLNSSDDPTIPFLKWTIRKFSVDVLFLMETKSSKDVVGVVARLLNFENYDFVEAVDYAGGLAIFWCPFLKISVEEKSTNFIFCKVADVIRNGFNEWELLLVYGSPYVDEREKVWNGLDDIMQRASGKVLLMGDFNQIEFHNQKIGGKGSIVSMKDWIEDMQGMNEYQLYPEANILNLPILVSDHSPIILDTNAEKKRRSRTYKVKNWCLNLEQPKEIVAEVWNRKIDGSPMFKCSRKLQQVRYGLFKWCKKYQVENNIVWDDIVEDCVNSQKQIKISEDVHKAKEVRENGIKRAMIKLDYWKQRAKGKWVALGG</sequence>
<protein>
    <recommendedName>
        <fullName evidence="1">Endonuclease/exonuclease/phosphatase domain-containing protein</fullName>
    </recommendedName>
</protein>
<dbReference type="Proteomes" id="UP000813463">
    <property type="component" value="Chromosome 2"/>
</dbReference>
<dbReference type="GO" id="GO:0003824">
    <property type="term" value="F:catalytic activity"/>
    <property type="evidence" value="ECO:0007669"/>
    <property type="project" value="InterPro"/>
</dbReference>
<dbReference type="AlphaFoldDB" id="A0A9R0IK03"/>
<feature type="domain" description="Endonuclease/exonuclease/phosphatase" evidence="1">
    <location>
        <begin position="1"/>
        <end position="144"/>
    </location>
</feature>
<dbReference type="Gene3D" id="3.60.10.10">
    <property type="entry name" value="Endonuclease/exonuclease/phosphatase"/>
    <property type="match status" value="1"/>
</dbReference>
<evidence type="ECO:0000259" key="1">
    <source>
        <dbReference type="Pfam" id="PF03372"/>
    </source>
</evidence>
<gene>
    <name evidence="3" type="primary">LOC110790258</name>
</gene>
<dbReference type="PANTHER" id="PTHR35218">
    <property type="entry name" value="RNASE H DOMAIN-CONTAINING PROTEIN"/>
    <property type="match status" value="1"/>
</dbReference>
<dbReference type="KEGG" id="soe:110790258"/>
<accession>A0A9R0IK03</accession>
<dbReference type="RefSeq" id="XP_021850738.2">
    <property type="nucleotide sequence ID" value="XM_021995046.2"/>
</dbReference>
<dbReference type="PANTHER" id="PTHR35218:SF7">
    <property type="entry name" value="ENDONUCLEASE_EXONUCLEASE_PHOSPHATASE"/>
    <property type="match status" value="1"/>
</dbReference>
<reference evidence="2" key="1">
    <citation type="journal article" date="2021" name="Nat. Commun.">
        <title>Genomic analyses provide insights into spinach domestication and the genetic basis of agronomic traits.</title>
        <authorList>
            <person name="Cai X."/>
            <person name="Sun X."/>
            <person name="Xu C."/>
            <person name="Sun H."/>
            <person name="Wang X."/>
            <person name="Ge C."/>
            <person name="Zhang Z."/>
            <person name="Wang Q."/>
            <person name="Fei Z."/>
            <person name="Jiao C."/>
            <person name="Wang Q."/>
        </authorList>
    </citation>
    <scope>NUCLEOTIDE SEQUENCE [LARGE SCALE GENOMIC DNA]</scope>
    <source>
        <strain evidence="2">cv. Varoflay</strain>
    </source>
</reference>
<dbReference type="GeneID" id="110790258"/>
<evidence type="ECO:0000313" key="2">
    <source>
        <dbReference type="Proteomes" id="UP000813463"/>
    </source>
</evidence>
<name>A0A9R0IK03_SPIOL</name>
<proteinExistence type="predicted"/>
<dbReference type="SUPFAM" id="SSF56219">
    <property type="entry name" value="DNase I-like"/>
    <property type="match status" value="1"/>
</dbReference>
<dbReference type="InterPro" id="IPR005135">
    <property type="entry name" value="Endo/exonuclease/phosphatase"/>
</dbReference>
<keyword evidence="2" id="KW-1185">Reference proteome</keyword>
<reference evidence="3" key="2">
    <citation type="submission" date="2025-08" db="UniProtKB">
        <authorList>
            <consortium name="RefSeq"/>
        </authorList>
    </citation>
    <scope>IDENTIFICATION</scope>
    <source>
        <tissue evidence="3">Leaf</tissue>
    </source>
</reference>
<organism evidence="2 3">
    <name type="scientific">Spinacia oleracea</name>
    <name type="common">Spinach</name>
    <dbReference type="NCBI Taxonomy" id="3562"/>
    <lineage>
        <taxon>Eukaryota</taxon>
        <taxon>Viridiplantae</taxon>
        <taxon>Streptophyta</taxon>
        <taxon>Embryophyta</taxon>
        <taxon>Tracheophyta</taxon>
        <taxon>Spermatophyta</taxon>
        <taxon>Magnoliopsida</taxon>
        <taxon>eudicotyledons</taxon>
        <taxon>Gunneridae</taxon>
        <taxon>Pentapetalae</taxon>
        <taxon>Caryophyllales</taxon>
        <taxon>Chenopodiaceae</taxon>
        <taxon>Chenopodioideae</taxon>
        <taxon>Anserineae</taxon>
        <taxon>Spinacia</taxon>
    </lineage>
</organism>
<evidence type="ECO:0000313" key="3">
    <source>
        <dbReference type="RefSeq" id="XP_021850738.2"/>
    </source>
</evidence>